<dbReference type="AlphaFoldDB" id="A0A6L2MZJ0"/>
<protein>
    <recommendedName>
        <fullName evidence="2">Retroviral polymerase SH3-like domain-containing protein</fullName>
    </recommendedName>
</protein>
<accession>A0A6L2MZJ0</accession>
<sequence length="271" mass="32170">MFDRVFRRVNTFEYFRPELVERKEKRAGEELEQEITKKQKVKDDKEKAELKQLMETILDEKEVAINAILLVVKSPRIVDWKIHKEGKKSYYQIVRADEKSQMYMIFSQMLKSFNREDLEDLYKLVCEALVKRDTPNKLESRSIKSILVGYPKEMIIYYFYYLPENKIFVSRYAEFFENILISQEASGSTAEFDEIKRQDTQPSEYTSEHQPEAEHDDVEPQTDVNLVRRSARIPQAPERYGFYVNAEEHELGDHGESTKYQASLLDTEFDK</sequence>
<organism evidence="3">
    <name type="scientific">Tanacetum cinerariifolium</name>
    <name type="common">Dalmatian daisy</name>
    <name type="synonym">Chrysanthemum cinerariifolium</name>
    <dbReference type="NCBI Taxonomy" id="118510"/>
    <lineage>
        <taxon>Eukaryota</taxon>
        <taxon>Viridiplantae</taxon>
        <taxon>Streptophyta</taxon>
        <taxon>Embryophyta</taxon>
        <taxon>Tracheophyta</taxon>
        <taxon>Spermatophyta</taxon>
        <taxon>Magnoliopsida</taxon>
        <taxon>eudicotyledons</taxon>
        <taxon>Gunneridae</taxon>
        <taxon>Pentapetalae</taxon>
        <taxon>asterids</taxon>
        <taxon>campanulids</taxon>
        <taxon>Asterales</taxon>
        <taxon>Asteraceae</taxon>
        <taxon>Asteroideae</taxon>
        <taxon>Anthemideae</taxon>
        <taxon>Anthemidinae</taxon>
        <taxon>Tanacetum</taxon>
    </lineage>
</organism>
<evidence type="ECO:0000313" key="3">
    <source>
        <dbReference type="EMBL" id="GEU79376.1"/>
    </source>
</evidence>
<reference evidence="3" key="1">
    <citation type="journal article" date="2019" name="Sci. Rep.">
        <title>Draft genome of Tanacetum cinerariifolium, the natural source of mosquito coil.</title>
        <authorList>
            <person name="Yamashiro T."/>
            <person name="Shiraishi A."/>
            <person name="Satake H."/>
            <person name="Nakayama K."/>
        </authorList>
    </citation>
    <scope>NUCLEOTIDE SEQUENCE</scope>
</reference>
<dbReference type="Pfam" id="PF25597">
    <property type="entry name" value="SH3_retrovirus"/>
    <property type="match status" value="1"/>
</dbReference>
<dbReference type="InterPro" id="IPR057670">
    <property type="entry name" value="SH3_retrovirus"/>
</dbReference>
<feature type="region of interest" description="Disordered" evidence="1">
    <location>
        <begin position="190"/>
        <end position="230"/>
    </location>
</feature>
<feature type="region of interest" description="Disordered" evidence="1">
    <location>
        <begin position="251"/>
        <end position="271"/>
    </location>
</feature>
<feature type="domain" description="Retroviral polymerase SH3-like" evidence="2">
    <location>
        <begin position="126"/>
        <end position="181"/>
    </location>
</feature>
<dbReference type="EMBL" id="BKCJ010007861">
    <property type="protein sequence ID" value="GEU79376.1"/>
    <property type="molecule type" value="Genomic_DNA"/>
</dbReference>
<name>A0A6L2MZJ0_TANCI</name>
<proteinExistence type="predicted"/>
<gene>
    <name evidence="3" type="ORF">Tci_051354</name>
</gene>
<comment type="caution">
    <text evidence="3">The sequence shown here is derived from an EMBL/GenBank/DDBJ whole genome shotgun (WGS) entry which is preliminary data.</text>
</comment>
<evidence type="ECO:0000259" key="2">
    <source>
        <dbReference type="Pfam" id="PF25597"/>
    </source>
</evidence>
<evidence type="ECO:0000256" key="1">
    <source>
        <dbReference type="SAM" id="MobiDB-lite"/>
    </source>
</evidence>